<dbReference type="InterPro" id="IPR050939">
    <property type="entry name" value="Olfactory_GPCR1"/>
</dbReference>
<keyword evidence="6 15" id="KW-0552">Olfaction</keyword>
<dbReference type="RefSeq" id="XP_006037306.1">
    <property type="nucleotide sequence ID" value="XM_006037244.1"/>
</dbReference>
<evidence type="ECO:0000256" key="8">
    <source>
        <dbReference type="ARBA" id="ARBA00023040"/>
    </source>
</evidence>
<keyword evidence="3 15" id="KW-1003">Cell membrane</keyword>
<dbReference type="PROSITE" id="PS00237">
    <property type="entry name" value="G_PROTEIN_RECEP_F1_1"/>
    <property type="match status" value="1"/>
</dbReference>
<dbReference type="OrthoDB" id="9444602at2759"/>
<dbReference type="PROSITE" id="PS50262">
    <property type="entry name" value="G_PROTEIN_RECEP_F1_2"/>
    <property type="match status" value="1"/>
</dbReference>
<evidence type="ECO:0000256" key="13">
    <source>
        <dbReference type="ARBA" id="ARBA00023224"/>
    </source>
</evidence>
<keyword evidence="12" id="KW-0325">Glycoprotein</keyword>
<evidence type="ECO:0000256" key="9">
    <source>
        <dbReference type="ARBA" id="ARBA00023136"/>
    </source>
</evidence>
<evidence type="ECO:0000256" key="3">
    <source>
        <dbReference type="ARBA" id="ARBA00022475"/>
    </source>
</evidence>
<dbReference type="Gene3D" id="1.20.1070.10">
    <property type="entry name" value="Rhodopsin 7-helix transmembrane proteins"/>
    <property type="match status" value="1"/>
</dbReference>
<dbReference type="CDD" id="cd13954">
    <property type="entry name" value="7tmA_OR"/>
    <property type="match status" value="1"/>
</dbReference>
<dbReference type="Pfam" id="PF13853">
    <property type="entry name" value="7tm_4"/>
    <property type="match status" value="1"/>
</dbReference>
<reference evidence="18" key="1">
    <citation type="submission" date="2025-08" db="UniProtKB">
        <authorList>
            <consortium name="RefSeq"/>
        </authorList>
    </citation>
    <scope>IDENTIFICATION</scope>
</reference>
<gene>
    <name evidence="18" type="primary">LOC102388561</name>
</gene>
<evidence type="ECO:0000256" key="2">
    <source>
        <dbReference type="ARBA" id="ARBA00010663"/>
    </source>
</evidence>
<protein>
    <recommendedName>
        <fullName evidence="15">Olfactory receptor</fullName>
    </recommendedName>
</protein>
<evidence type="ECO:0000256" key="14">
    <source>
        <dbReference type="RuleBase" id="RU000688"/>
    </source>
</evidence>
<evidence type="ECO:0000256" key="1">
    <source>
        <dbReference type="ARBA" id="ARBA00004651"/>
    </source>
</evidence>
<dbReference type="PANTHER" id="PTHR24242">
    <property type="entry name" value="G-PROTEIN COUPLED RECEPTOR"/>
    <property type="match status" value="1"/>
</dbReference>
<keyword evidence="13 14" id="KW-0807">Transducer</keyword>
<sequence>MERVNRTVTAEFIFLRFTSQPQIQVVLFILFLLIYILSLMGNILIIIIVLVDSRLQTPMYFFICNLSVVEIWYTSVTVPKMLASFLVEKSTISASSCIAQYYFFFCLGTIELFLLTVMAYDRYLAICNPLRYATIMNPKTCQNLAMVCWLMGFICPTFASIMLARLSFCTPNRINHFFCDADQLFRLSCSETYAIQGVGYAFSTVVIMSAVLFTMASYVQIIVTILRMSSAAARQKTFSTCAAHLSVVSIYFGTIIFIYVRPTVKYESNANKVVSVFYAVITPLLNPIIYTLRNKDVKEALRKTFLRGKG</sequence>
<dbReference type="FunFam" id="1.10.1220.70:FF:000001">
    <property type="entry name" value="Olfactory receptor"/>
    <property type="match status" value="1"/>
</dbReference>
<dbReference type="Proteomes" id="UP000189705">
    <property type="component" value="Unplaced"/>
</dbReference>
<evidence type="ECO:0000256" key="5">
    <source>
        <dbReference type="ARBA" id="ARBA00022692"/>
    </source>
</evidence>
<evidence type="ECO:0000256" key="4">
    <source>
        <dbReference type="ARBA" id="ARBA00022606"/>
    </source>
</evidence>
<evidence type="ECO:0000256" key="12">
    <source>
        <dbReference type="ARBA" id="ARBA00023180"/>
    </source>
</evidence>
<dbReference type="PRINTS" id="PR00245">
    <property type="entry name" value="OLFACTORYR"/>
</dbReference>
<comment type="similarity">
    <text evidence="2 14">Belongs to the G-protein coupled receptor 1 family.</text>
</comment>
<proteinExistence type="inferred from homology"/>
<dbReference type="eggNOG" id="ENOG502SJJV">
    <property type="taxonomic scope" value="Eukaryota"/>
</dbReference>
<dbReference type="InterPro" id="IPR000276">
    <property type="entry name" value="GPCR_Rhodpsn"/>
</dbReference>
<dbReference type="GO" id="GO:0004930">
    <property type="term" value="F:G protein-coupled receptor activity"/>
    <property type="evidence" value="ECO:0007669"/>
    <property type="project" value="UniProtKB-KW"/>
</dbReference>
<dbReference type="SUPFAM" id="SSF81321">
    <property type="entry name" value="Family A G protein-coupled receptor-like"/>
    <property type="match status" value="1"/>
</dbReference>
<keyword evidence="5 14" id="KW-0812">Transmembrane</keyword>
<dbReference type="GeneID" id="102388561"/>
<accession>A0A1U7SSQ6</accession>
<dbReference type="GO" id="GO:0004984">
    <property type="term" value="F:olfactory receptor activity"/>
    <property type="evidence" value="ECO:0007669"/>
    <property type="project" value="InterPro"/>
</dbReference>
<comment type="subcellular location">
    <subcellularLocation>
        <location evidence="1 15">Cell membrane</location>
        <topology evidence="1 15">Multi-pass membrane protein</topology>
    </subcellularLocation>
</comment>
<keyword evidence="11 14" id="KW-0675">Receptor</keyword>
<evidence type="ECO:0000256" key="7">
    <source>
        <dbReference type="ARBA" id="ARBA00022989"/>
    </source>
</evidence>
<keyword evidence="9 15" id="KW-0472">Membrane</keyword>
<evidence type="ECO:0000259" key="16">
    <source>
        <dbReference type="PROSITE" id="PS50262"/>
    </source>
</evidence>
<evidence type="ECO:0000313" key="18">
    <source>
        <dbReference type="RefSeq" id="XP_006037306.1"/>
    </source>
</evidence>
<keyword evidence="7 15" id="KW-1133">Transmembrane helix</keyword>
<name>A0A1U7SSQ6_ALLSI</name>
<feature type="transmembrane region" description="Helical" evidence="15">
    <location>
        <begin position="141"/>
        <end position="163"/>
    </location>
</feature>
<organism evidence="17 18">
    <name type="scientific">Alligator sinensis</name>
    <name type="common">Chinese alligator</name>
    <dbReference type="NCBI Taxonomy" id="38654"/>
    <lineage>
        <taxon>Eukaryota</taxon>
        <taxon>Metazoa</taxon>
        <taxon>Chordata</taxon>
        <taxon>Craniata</taxon>
        <taxon>Vertebrata</taxon>
        <taxon>Euteleostomi</taxon>
        <taxon>Archelosauria</taxon>
        <taxon>Archosauria</taxon>
        <taxon>Crocodylia</taxon>
        <taxon>Alligatoridae</taxon>
        <taxon>Alligatorinae</taxon>
        <taxon>Alligator</taxon>
    </lineage>
</organism>
<dbReference type="FunFam" id="1.20.1070.10:FF:000015">
    <property type="entry name" value="Olfactory receptor"/>
    <property type="match status" value="1"/>
</dbReference>
<feature type="transmembrane region" description="Helical" evidence="15">
    <location>
        <begin position="58"/>
        <end position="78"/>
    </location>
</feature>
<dbReference type="InterPro" id="IPR000725">
    <property type="entry name" value="Olfact_rcpt"/>
</dbReference>
<keyword evidence="4 15" id="KW-0716">Sensory transduction</keyword>
<dbReference type="InterPro" id="IPR017452">
    <property type="entry name" value="GPCR_Rhodpsn_7TM"/>
</dbReference>
<keyword evidence="17" id="KW-1185">Reference proteome</keyword>
<evidence type="ECO:0000256" key="6">
    <source>
        <dbReference type="ARBA" id="ARBA00022725"/>
    </source>
</evidence>
<dbReference type="KEGG" id="asn:102388561"/>
<keyword evidence="10" id="KW-1015">Disulfide bond</keyword>
<dbReference type="GO" id="GO:0005886">
    <property type="term" value="C:plasma membrane"/>
    <property type="evidence" value="ECO:0007669"/>
    <property type="project" value="UniProtKB-SubCell"/>
</dbReference>
<feature type="transmembrane region" description="Helical" evidence="15">
    <location>
        <begin position="98"/>
        <end position="120"/>
    </location>
</feature>
<dbReference type="PANTHER" id="PTHR24242:SF415">
    <property type="entry name" value="OLFACTORY RECEPTOR"/>
    <property type="match status" value="1"/>
</dbReference>
<feature type="transmembrane region" description="Helical" evidence="15">
    <location>
        <begin position="25"/>
        <end position="51"/>
    </location>
</feature>
<feature type="domain" description="G-protein coupled receptors family 1 profile" evidence="16">
    <location>
        <begin position="41"/>
        <end position="290"/>
    </location>
</feature>
<evidence type="ECO:0000313" key="17">
    <source>
        <dbReference type="Proteomes" id="UP000189705"/>
    </source>
</evidence>
<evidence type="ECO:0000256" key="10">
    <source>
        <dbReference type="ARBA" id="ARBA00023157"/>
    </source>
</evidence>
<dbReference type="InParanoid" id="A0A1U7SSQ6"/>
<keyword evidence="8 14" id="KW-0297">G-protein coupled receptor</keyword>
<evidence type="ECO:0000256" key="15">
    <source>
        <dbReference type="RuleBase" id="RU363047"/>
    </source>
</evidence>
<dbReference type="AlphaFoldDB" id="A0A1U7SSQ6"/>
<feature type="transmembrane region" description="Helical" evidence="15">
    <location>
        <begin position="200"/>
        <end position="226"/>
    </location>
</feature>
<feature type="transmembrane region" description="Helical" evidence="15">
    <location>
        <begin position="238"/>
        <end position="260"/>
    </location>
</feature>
<dbReference type="PRINTS" id="PR00237">
    <property type="entry name" value="GPCRRHODOPSN"/>
</dbReference>
<feature type="transmembrane region" description="Helical" evidence="15">
    <location>
        <begin position="272"/>
        <end position="292"/>
    </location>
</feature>
<evidence type="ECO:0000256" key="11">
    <source>
        <dbReference type="ARBA" id="ARBA00023170"/>
    </source>
</evidence>